<dbReference type="RefSeq" id="WP_138287542.1">
    <property type="nucleotide sequence ID" value="NZ_CP058351.1"/>
</dbReference>
<dbReference type="SUPFAM" id="SSF52540">
    <property type="entry name" value="P-loop containing nucleoside triphosphate hydrolases"/>
    <property type="match status" value="1"/>
</dbReference>
<gene>
    <name evidence="3" type="ORF">FE840_017550</name>
</gene>
<proteinExistence type="predicted"/>
<evidence type="ECO:0000256" key="1">
    <source>
        <dbReference type="SAM" id="Coils"/>
    </source>
</evidence>
<feature type="coiled-coil region" evidence="1">
    <location>
        <begin position="727"/>
        <end position="754"/>
    </location>
</feature>
<dbReference type="Proteomes" id="UP000308530">
    <property type="component" value="Plasmid pPRADMK78_01"/>
</dbReference>
<feature type="coiled-coil region" evidence="1">
    <location>
        <begin position="937"/>
        <end position="964"/>
    </location>
</feature>
<feature type="coiled-coil region" evidence="1">
    <location>
        <begin position="379"/>
        <end position="413"/>
    </location>
</feature>
<keyword evidence="1" id="KW-0175">Coiled coil</keyword>
<evidence type="ECO:0000259" key="2">
    <source>
        <dbReference type="Pfam" id="PF13514"/>
    </source>
</evidence>
<dbReference type="Gene3D" id="3.40.50.300">
    <property type="entry name" value="P-loop containing nucleotide triphosphate hydrolases"/>
    <property type="match status" value="2"/>
</dbReference>
<keyword evidence="4" id="KW-1185">Reference proteome</keyword>
<organism evidence="3 4">
    <name type="scientific">Peteryoungia desertarenae</name>
    <dbReference type="NCBI Taxonomy" id="1813451"/>
    <lineage>
        <taxon>Bacteria</taxon>
        <taxon>Pseudomonadati</taxon>
        <taxon>Pseudomonadota</taxon>
        <taxon>Alphaproteobacteria</taxon>
        <taxon>Hyphomicrobiales</taxon>
        <taxon>Rhizobiaceae</taxon>
        <taxon>Peteryoungia</taxon>
    </lineage>
</organism>
<name>A0ABX6QSG5_9HYPH</name>
<feature type="coiled-coil region" evidence="1">
    <location>
        <begin position="489"/>
        <end position="530"/>
    </location>
</feature>
<evidence type="ECO:0000313" key="4">
    <source>
        <dbReference type="Proteomes" id="UP000308530"/>
    </source>
</evidence>
<dbReference type="EMBL" id="CP058351">
    <property type="protein sequence ID" value="QLF71480.1"/>
    <property type="molecule type" value="Genomic_DNA"/>
</dbReference>
<feature type="domain" description="YhaN AAA" evidence="2">
    <location>
        <begin position="1"/>
        <end position="201"/>
    </location>
</feature>
<dbReference type="InterPro" id="IPR027417">
    <property type="entry name" value="P-loop_NTPase"/>
</dbReference>
<dbReference type="Pfam" id="PF13514">
    <property type="entry name" value="AAA_27"/>
    <property type="match status" value="1"/>
</dbReference>
<dbReference type="PANTHER" id="PTHR41259">
    <property type="entry name" value="DOUBLE-STRAND BREAK REPAIR RAD50 ATPASE, PUTATIVE-RELATED"/>
    <property type="match status" value="1"/>
</dbReference>
<sequence>MRLRRLDLSRYGKFTDHSIDFGRAESGQPDLHIIYGLNEAGKSTTFSAYLDLLFGIGERSPYSFLHAYNAMRIGGCLEIDGKEHELVRLKVRNGSLVDDRGQPVNEALLAGALGGIGRDAYRTMFSLDDQSLKEGGNAIIQSKGELGELLFSASSGLAGLSRALVTCAEEASGLYKKRSSTTKLAEAKRALETLKNERSAIDTLASSYGLLKASHDQANSAYETVNRELASAKIRHQECQRILNAQIPALELKRLTVEIAAMGELPPSPAEWFTLLPQLLKDETRLQALIDTTDRTILQLQEEVAAITVDETALTLGDQIERLEKARARYLAAEDDLPKRRLALAEQDLLLASLLTDLERSGHQAPEELLLPTALIGTLRDLIERRSGVEIALQAARREVRRVVEDLDRLEGECRKPEQGLVPDAASARRIEAALTRLNSSDLATRISFEERALAQAEHGLENALAALRPWHGTPDALLTTPHASARQIEAWRLQAIQLEKQKEDHQQRLRDLCTELTLTKAKIEALQANGPIGDDEAIELRRKRDEAWETHLSRLEKATAEAFEATLRQDDAYSAERLSRAQELAELRHLQKTASVTKVAIARSETLLSETLKAVDGLIGKIRPALPESWEQDGDVSELVTALEAWSLRREKALAAWEDLRQRADSLAGLQDELKTLTVELEQSLHAAGVEATVDAGVSALLRCANEILETFKRQEFKELQRQKTLAEVKRDLVDRQRDLNEAEEDKMAWDREWREALSRTWFADSHVSTAAVRSILNALSNLPVILKDHQDLLARVAAMERDQRQFGEHLAELQASSFKEASRGDPLSLAQALVDRHEQARRAFELRSSRQADLDKQWERRRALEKELLIHNARKDELTGHFGTDSLAEVELYLQKAKDRERLDERVLSLRHQIADTLRVSEFDEARQRLEDADLDAVEREAAELEGRLEDLTEKARQLYSERSAAWQKLEAVGGDDAVARIEARRRTLLLEIEDMAIRHLKLRVGVLAAEQALHLYREMHRSSMMKRASEAFRLITGGNYSGLTTQPDKDKEILIGVAREGGSKLADAMSTGTQFQLYLALRLAGYEEFAKLRPPVPFVADDIMESFDDPRSREVFRLLGDMAGVGQVIYLTHHRHLCEIAKDVVPSVKIHQLP</sequence>
<dbReference type="InterPro" id="IPR038734">
    <property type="entry name" value="YhaN_AAA"/>
</dbReference>
<geneLocation type="plasmid" evidence="3 4">
    <name>pPRADMK78_01</name>
</geneLocation>
<reference evidence="3 4" key="1">
    <citation type="submission" date="2020-06" db="EMBL/GenBank/DDBJ databases">
        <title>Genome sequence of Rhizobium sp strain ADMK78.</title>
        <authorList>
            <person name="Rahi P."/>
        </authorList>
    </citation>
    <scope>NUCLEOTIDE SEQUENCE [LARGE SCALE GENOMIC DNA]</scope>
    <source>
        <strain evidence="3 4">ADMK78</strain>
        <plasmid evidence="3 4">pPRADMK78_01</plasmid>
    </source>
</reference>
<evidence type="ECO:0000313" key="3">
    <source>
        <dbReference type="EMBL" id="QLF71480.1"/>
    </source>
</evidence>
<feature type="coiled-coil region" evidence="1">
    <location>
        <begin position="177"/>
        <end position="235"/>
    </location>
</feature>
<dbReference type="PANTHER" id="PTHR41259:SF1">
    <property type="entry name" value="DOUBLE-STRAND BREAK REPAIR RAD50 ATPASE, PUTATIVE-RELATED"/>
    <property type="match status" value="1"/>
</dbReference>
<protein>
    <submittedName>
        <fullName evidence="3">AAA family ATPase</fullName>
    </submittedName>
</protein>
<keyword evidence="3" id="KW-0614">Plasmid</keyword>
<accession>A0ABX6QSG5</accession>